<name>A0AAD2DA88_EUPCR</name>
<comment type="caution">
    <text evidence="1">The sequence shown here is derived from an EMBL/GenBank/DDBJ whole genome shotgun (WGS) entry which is preliminary data.</text>
</comment>
<accession>A0AAD2DA88</accession>
<dbReference type="AlphaFoldDB" id="A0AAD2DA88"/>
<organism evidence="1 2">
    <name type="scientific">Euplotes crassus</name>
    <dbReference type="NCBI Taxonomy" id="5936"/>
    <lineage>
        <taxon>Eukaryota</taxon>
        <taxon>Sar</taxon>
        <taxon>Alveolata</taxon>
        <taxon>Ciliophora</taxon>
        <taxon>Intramacronucleata</taxon>
        <taxon>Spirotrichea</taxon>
        <taxon>Hypotrichia</taxon>
        <taxon>Euplotida</taxon>
        <taxon>Euplotidae</taxon>
        <taxon>Moneuplotes</taxon>
    </lineage>
</organism>
<dbReference type="Proteomes" id="UP001295684">
    <property type="component" value="Unassembled WGS sequence"/>
</dbReference>
<reference evidence="1" key="1">
    <citation type="submission" date="2023-07" db="EMBL/GenBank/DDBJ databases">
        <authorList>
            <consortium name="AG Swart"/>
            <person name="Singh M."/>
            <person name="Singh A."/>
            <person name="Seah K."/>
            <person name="Emmerich C."/>
        </authorList>
    </citation>
    <scope>NUCLEOTIDE SEQUENCE</scope>
    <source>
        <strain evidence="1">DP1</strain>
    </source>
</reference>
<evidence type="ECO:0000313" key="1">
    <source>
        <dbReference type="EMBL" id="CAI2386944.1"/>
    </source>
</evidence>
<evidence type="ECO:0000313" key="2">
    <source>
        <dbReference type="Proteomes" id="UP001295684"/>
    </source>
</evidence>
<gene>
    <name evidence="1" type="ORF">ECRASSUSDP1_LOCUS28570</name>
</gene>
<protein>
    <submittedName>
        <fullName evidence="1">Uncharacterized protein</fullName>
    </submittedName>
</protein>
<keyword evidence="2" id="KW-1185">Reference proteome</keyword>
<sequence length="684" mass="79770">MEQSEPPTKPMHQLLYKLGSFVTIMSYYGYHDEVYFLCRFLCKMTAESIQKYKNMLNLCTEKKTIYIRNKNSFILESELKLNCINMFKFDLELRTFDSLTHFNNLLLDLKAIKEQDERKYKLAVTQGKNPNKLSYVSEDYIHIDKVHNVTLRAKGGVCYNNLPVVSPTTFKVPYRFIPIIMQINSTEVMQKVGFNRHDGNMFNEIVINSYLSQNTPPYNPEIDIAEIKTKYKENSDFFFSLEPFLCNESHESSRIIILDCCEPLEDIEENFCMNAKFQQYLKYFHLHGKYDYVQLFKDICNSEQHFESLREVLVTSKFENDSLIKELYSKDCKKISGHLPSFTRGVIVNEKFSEIMRKQPLHYFDDIEAKFVGLQSTDNFDSFNVITVDQEFEIVTKGERITVSLEKHARFIASKIFTTLSNTIMFKPDLLFEFNTKISSINKERNYEGSGDELFIEVKLKHVHSVDMVLDGSDITSQASMAKLTETFASSNPKTKFRLQIFKFNEGSYSEDLQPFCHIKSLRLIKCHPLVTEIISDENYRVMSELEIFDSPIKFHKFTDKFGKFKLIDTLMVKLLTGNTAIVSFHEGIIPFLAEENLPNLKHLDIFIGMYHGVSGVGEFLSNKAGKKLYMEGYFDMLDAFLKKSSRLRFVKYNDQLDSHEWKSGSRYIDVSEHPKSRFIEIIS</sequence>
<proteinExistence type="predicted"/>
<dbReference type="EMBL" id="CAMPGE010029472">
    <property type="protein sequence ID" value="CAI2386944.1"/>
    <property type="molecule type" value="Genomic_DNA"/>
</dbReference>